<evidence type="ECO:0000313" key="3">
    <source>
        <dbReference type="Proteomes" id="UP000324222"/>
    </source>
</evidence>
<name>A0A5B7I8D9_PORTR</name>
<dbReference type="EMBL" id="VSRR010046690">
    <property type="protein sequence ID" value="MPC77767.1"/>
    <property type="molecule type" value="Genomic_DNA"/>
</dbReference>
<protein>
    <submittedName>
        <fullName evidence="2">Uncharacterized protein</fullName>
    </submittedName>
</protein>
<evidence type="ECO:0000256" key="1">
    <source>
        <dbReference type="SAM" id="MobiDB-lite"/>
    </source>
</evidence>
<feature type="region of interest" description="Disordered" evidence="1">
    <location>
        <begin position="82"/>
        <end position="105"/>
    </location>
</feature>
<proteinExistence type="predicted"/>
<sequence length="121" mass="13318">MNMETGLGTEVVKSARASFFLCVSLHILFHHQRDPSATQTLTFGIGLRVVCAPSHRSTMRPPLFNLSPPNINYHHSSRVEGGKAGSLGRLSQTHQAGSAGRPTRQAHHCHFFSPRHCSHVK</sequence>
<dbReference type="Proteomes" id="UP000324222">
    <property type="component" value="Unassembled WGS sequence"/>
</dbReference>
<accession>A0A5B7I8D9</accession>
<keyword evidence="3" id="KW-1185">Reference proteome</keyword>
<organism evidence="2 3">
    <name type="scientific">Portunus trituberculatus</name>
    <name type="common">Swimming crab</name>
    <name type="synonym">Neptunus trituberculatus</name>
    <dbReference type="NCBI Taxonomy" id="210409"/>
    <lineage>
        <taxon>Eukaryota</taxon>
        <taxon>Metazoa</taxon>
        <taxon>Ecdysozoa</taxon>
        <taxon>Arthropoda</taxon>
        <taxon>Crustacea</taxon>
        <taxon>Multicrustacea</taxon>
        <taxon>Malacostraca</taxon>
        <taxon>Eumalacostraca</taxon>
        <taxon>Eucarida</taxon>
        <taxon>Decapoda</taxon>
        <taxon>Pleocyemata</taxon>
        <taxon>Brachyura</taxon>
        <taxon>Eubrachyura</taxon>
        <taxon>Portunoidea</taxon>
        <taxon>Portunidae</taxon>
        <taxon>Portuninae</taxon>
        <taxon>Portunus</taxon>
    </lineage>
</organism>
<evidence type="ECO:0000313" key="2">
    <source>
        <dbReference type="EMBL" id="MPC77767.1"/>
    </source>
</evidence>
<reference evidence="2 3" key="1">
    <citation type="submission" date="2019-05" db="EMBL/GenBank/DDBJ databases">
        <title>Another draft genome of Portunus trituberculatus and its Hox gene families provides insights of decapod evolution.</title>
        <authorList>
            <person name="Jeong J.-H."/>
            <person name="Song I."/>
            <person name="Kim S."/>
            <person name="Choi T."/>
            <person name="Kim D."/>
            <person name="Ryu S."/>
            <person name="Kim W."/>
        </authorList>
    </citation>
    <scope>NUCLEOTIDE SEQUENCE [LARGE SCALE GENOMIC DNA]</scope>
    <source>
        <tissue evidence="2">Muscle</tissue>
    </source>
</reference>
<dbReference type="AlphaFoldDB" id="A0A5B7I8D9"/>
<comment type="caution">
    <text evidence="2">The sequence shown here is derived from an EMBL/GenBank/DDBJ whole genome shotgun (WGS) entry which is preliminary data.</text>
</comment>
<gene>
    <name evidence="2" type="ORF">E2C01_072233</name>
</gene>